<evidence type="ECO:0000313" key="1">
    <source>
        <dbReference type="EMBL" id="MDX6849760.1"/>
    </source>
</evidence>
<keyword evidence="2" id="KW-1185">Reference proteome</keyword>
<accession>A0ABU4RXX0</accession>
<dbReference type="RefSeq" id="WP_302722440.1">
    <property type="nucleotide sequence ID" value="NZ_JAULRU010000548.1"/>
</dbReference>
<reference evidence="1 2" key="1">
    <citation type="submission" date="2023-11" db="EMBL/GenBank/DDBJ databases">
        <title>Gilvimarinus fulvus sp. nov., isolated from the surface of Kelp.</title>
        <authorList>
            <person name="Sun Y.Y."/>
            <person name="Gong Y."/>
            <person name="Du Z.J."/>
        </authorList>
    </citation>
    <scope>NUCLEOTIDE SEQUENCE [LARGE SCALE GENOMIC DNA]</scope>
    <source>
        <strain evidence="1 2">SDUM040013</strain>
    </source>
</reference>
<organism evidence="1 2">
    <name type="scientific">Gilvimarinus gilvus</name>
    <dbReference type="NCBI Taxonomy" id="3058038"/>
    <lineage>
        <taxon>Bacteria</taxon>
        <taxon>Pseudomonadati</taxon>
        <taxon>Pseudomonadota</taxon>
        <taxon>Gammaproteobacteria</taxon>
        <taxon>Cellvibrionales</taxon>
        <taxon>Cellvibrionaceae</taxon>
        <taxon>Gilvimarinus</taxon>
    </lineage>
</organism>
<dbReference type="InterPro" id="IPR038086">
    <property type="entry name" value="DUF2789_sf"/>
</dbReference>
<evidence type="ECO:0000313" key="2">
    <source>
        <dbReference type="Proteomes" id="UP001273505"/>
    </source>
</evidence>
<dbReference type="Gene3D" id="1.10.10.1130">
    <property type="entry name" value="Uncharacterised protein PF10982, DUF2789"/>
    <property type="match status" value="1"/>
</dbReference>
<proteinExistence type="predicted"/>
<dbReference type="Proteomes" id="UP001273505">
    <property type="component" value="Unassembled WGS sequence"/>
</dbReference>
<protein>
    <submittedName>
        <fullName evidence="1">DUF2789 family protein</fullName>
    </submittedName>
</protein>
<dbReference type="EMBL" id="JAXAFO010000015">
    <property type="protein sequence ID" value="MDX6849760.1"/>
    <property type="molecule type" value="Genomic_DNA"/>
</dbReference>
<dbReference type="InterPro" id="IPR021250">
    <property type="entry name" value="DUF2789"/>
</dbReference>
<comment type="caution">
    <text evidence="1">The sequence shown here is derived from an EMBL/GenBank/DDBJ whole genome shotgun (WGS) entry which is preliminary data.</text>
</comment>
<gene>
    <name evidence="1" type="ORF">SCD92_10350</name>
</gene>
<sequence>MEAPVRSMSALFDQLGLPSNEPDIDAYIQKHRPLSASTPLAQCALWNEGQRHFLEEALQNDADRTEFVDELDTRLRA</sequence>
<name>A0ABU4RXX0_9GAMM</name>
<dbReference type="Pfam" id="PF10982">
    <property type="entry name" value="DUF2789"/>
    <property type="match status" value="1"/>
</dbReference>